<dbReference type="InterPro" id="IPR036388">
    <property type="entry name" value="WH-like_DNA-bd_sf"/>
</dbReference>
<dbReference type="RefSeq" id="WP_133402372.1">
    <property type="nucleotide sequence ID" value="NZ_SMTK01000001.1"/>
</dbReference>
<dbReference type="InterPro" id="IPR029016">
    <property type="entry name" value="GAF-like_dom_sf"/>
</dbReference>
<dbReference type="SMART" id="SM01012">
    <property type="entry name" value="ANTAR"/>
    <property type="match status" value="1"/>
</dbReference>
<dbReference type="GO" id="GO:0016301">
    <property type="term" value="F:kinase activity"/>
    <property type="evidence" value="ECO:0007669"/>
    <property type="project" value="UniProtKB-KW"/>
</dbReference>
<dbReference type="Pfam" id="PF13185">
    <property type="entry name" value="GAF_2"/>
    <property type="match status" value="1"/>
</dbReference>
<evidence type="ECO:0000259" key="5">
    <source>
        <dbReference type="PROSITE" id="PS50921"/>
    </source>
</evidence>
<dbReference type="SUPFAM" id="SSF55781">
    <property type="entry name" value="GAF domain-like"/>
    <property type="match status" value="1"/>
</dbReference>
<dbReference type="SUPFAM" id="SSF52172">
    <property type="entry name" value="CheY-like"/>
    <property type="match status" value="1"/>
</dbReference>
<dbReference type="Pfam" id="PF03861">
    <property type="entry name" value="ANTAR"/>
    <property type="match status" value="1"/>
</dbReference>
<organism evidence="6 7">
    <name type="scientific">Arthrobacter crusticola</name>
    <dbReference type="NCBI Taxonomy" id="2547960"/>
    <lineage>
        <taxon>Bacteria</taxon>
        <taxon>Bacillati</taxon>
        <taxon>Actinomycetota</taxon>
        <taxon>Actinomycetes</taxon>
        <taxon>Micrococcales</taxon>
        <taxon>Micrococcaceae</taxon>
        <taxon>Arthrobacter</taxon>
    </lineage>
</organism>
<accession>A0A4R5U2R3</accession>
<keyword evidence="1" id="KW-0808">Transferase</keyword>
<comment type="caution">
    <text evidence="6">The sequence shown here is derived from an EMBL/GenBank/DDBJ whole genome shotgun (WGS) entry which is preliminary data.</text>
</comment>
<evidence type="ECO:0000313" key="6">
    <source>
        <dbReference type="EMBL" id="TDK27959.1"/>
    </source>
</evidence>
<keyword evidence="3" id="KW-0805">Transcription regulation</keyword>
<dbReference type="Gene3D" id="3.30.450.40">
    <property type="match status" value="1"/>
</dbReference>
<proteinExistence type="predicted"/>
<keyword evidence="4" id="KW-0804">Transcription</keyword>
<reference evidence="6 7" key="1">
    <citation type="submission" date="2019-03" db="EMBL/GenBank/DDBJ databases">
        <title>Arthrobacter sp. nov., an bacterium isolated from biocrust in Mu Us Desert.</title>
        <authorList>
            <person name="Lixiong L."/>
        </authorList>
    </citation>
    <scope>NUCLEOTIDE SEQUENCE [LARGE SCALE GENOMIC DNA]</scope>
    <source>
        <strain evidence="6 7">SLN-3</strain>
    </source>
</reference>
<dbReference type="PIRSF" id="PIRSF036625">
    <property type="entry name" value="GAF_ANTAR"/>
    <property type="match status" value="1"/>
</dbReference>
<dbReference type="InterPro" id="IPR005561">
    <property type="entry name" value="ANTAR"/>
</dbReference>
<evidence type="ECO:0000256" key="3">
    <source>
        <dbReference type="ARBA" id="ARBA00023015"/>
    </source>
</evidence>
<feature type="domain" description="ANTAR" evidence="5">
    <location>
        <begin position="173"/>
        <end position="234"/>
    </location>
</feature>
<dbReference type="Proteomes" id="UP000295411">
    <property type="component" value="Unassembled WGS sequence"/>
</dbReference>
<dbReference type="PROSITE" id="PS50921">
    <property type="entry name" value="ANTAR"/>
    <property type="match status" value="1"/>
</dbReference>
<dbReference type="EMBL" id="SMTK01000001">
    <property type="protein sequence ID" value="TDK27959.1"/>
    <property type="molecule type" value="Genomic_DNA"/>
</dbReference>
<dbReference type="GO" id="GO:0003723">
    <property type="term" value="F:RNA binding"/>
    <property type="evidence" value="ECO:0007669"/>
    <property type="project" value="InterPro"/>
</dbReference>
<dbReference type="OrthoDB" id="3820533at2"/>
<evidence type="ECO:0000256" key="2">
    <source>
        <dbReference type="ARBA" id="ARBA00022777"/>
    </source>
</evidence>
<dbReference type="InterPro" id="IPR011006">
    <property type="entry name" value="CheY-like_superfamily"/>
</dbReference>
<dbReference type="SMART" id="SM00065">
    <property type="entry name" value="GAF"/>
    <property type="match status" value="1"/>
</dbReference>
<name>A0A4R5U2R3_9MICC</name>
<sequence length="242" mass="25818">MANPEAALESERRFSALLDTVVLESTDVLDFLTDLAVLAVKQLSPAGMPLESSTTLIRPRKAGTVASSSPRAARMDEFQYRVGNGPCLEAARTRRTVYVGDLERDTRWPEYREATAGSGIRSVLGVPIALDGEAAASLNLYSALPDGFDEQAREAAGSFARQASRTLRLAVRIAALTDTAQNLRAAMQSRTTINLAAGIVMAQNGCSHEAAIEILMKASNIRNTKLREVAAAVVASAAEKGR</sequence>
<keyword evidence="2" id="KW-0418">Kinase</keyword>
<evidence type="ECO:0000256" key="1">
    <source>
        <dbReference type="ARBA" id="ARBA00022679"/>
    </source>
</evidence>
<evidence type="ECO:0000313" key="7">
    <source>
        <dbReference type="Proteomes" id="UP000295411"/>
    </source>
</evidence>
<dbReference type="Gene3D" id="1.10.10.10">
    <property type="entry name" value="Winged helix-like DNA-binding domain superfamily/Winged helix DNA-binding domain"/>
    <property type="match status" value="1"/>
</dbReference>
<evidence type="ECO:0000256" key="4">
    <source>
        <dbReference type="ARBA" id="ARBA00023163"/>
    </source>
</evidence>
<protein>
    <submittedName>
        <fullName evidence="6">ANTAR domain-containing protein</fullName>
    </submittedName>
</protein>
<gene>
    <name evidence="6" type="ORF">E2F48_02280</name>
</gene>
<keyword evidence="7" id="KW-1185">Reference proteome</keyword>
<dbReference type="InterPro" id="IPR012074">
    <property type="entry name" value="GAF_ANTAR"/>
</dbReference>
<dbReference type="InterPro" id="IPR003018">
    <property type="entry name" value="GAF"/>
</dbReference>
<dbReference type="AlphaFoldDB" id="A0A4R5U2R3"/>